<evidence type="ECO:0000313" key="2">
    <source>
        <dbReference type="Proteomes" id="UP000075670"/>
    </source>
</evidence>
<proteinExistence type="predicted"/>
<comment type="caution">
    <text evidence="1">The sequence shown here is derived from an EMBL/GenBank/DDBJ whole genome shotgun (WGS) entry which is preliminary data.</text>
</comment>
<accession>A0A151AMC4</accession>
<reference evidence="1 2" key="1">
    <citation type="submission" date="2016-02" db="EMBL/GenBank/DDBJ databases">
        <title>Genome sequence of Moorella mulderi DSM 14980.</title>
        <authorList>
            <person name="Poehlein A."/>
            <person name="Daniel R."/>
        </authorList>
    </citation>
    <scope>NUCLEOTIDE SEQUENCE [LARGE SCALE GENOMIC DNA]</scope>
    <source>
        <strain evidence="1 2">DSM 14980</strain>
    </source>
</reference>
<name>A0A151AMC4_9FIRM</name>
<evidence type="ECO:0000313" key="1">
    <source>
        <dbReference type="EMBL" id="KYH28752.1"/>
    </source>
</evidence>
<organism evidence="1 2">
    <name type="scientific">Moorella mulderi DSM 14980</name>
    <dbReference type="NCBI Taxonomy" id="1122241"/>
    <lineage>
        <taxon>Bacteria</taxon>
        <taxon>Bacillati</taxon>
        <taxon>Bacillota</taxon>
        <taxon>Clostridia</taxon>
        <taxon>Neomoorellales</taxon>
        <taxon>Neomoorellaceae</taxon>
        <taxon>Neomoorella</taxon>
    </lineage>
</organism>
<gene>
    <name evidence="1" type="ORF">MOMUL_30910</name>
</gene>
<keyword evidence="2" id="KW-1185">Reference proteome</keyword>
<protein>
    <submittedName>
        <fullName evidence="1">Uncharacterized protein</fullName>
    </submittedName>
</protein>
<dbReference type="EMBL" id="LTBC01000059">
    <property type="protein sequence ID" value="KYH28752.1"/>
    <property type="molecule type" value="Genomic_DNA"/>
</dbReference>
<dbReference type="AlphaFoldDB" id="A0A151AMC4"/>
<dbReference type="Proteomes" id="UP000075670">
    <property type="component" value="Unassembled WGS sequence"/>
</dbReference>
<sequence>MFNHFHLGRDDLKFLPHLGAHLMQGTAAARADPFFFRQAVLYYFYRQVFQVHLPAAAPFAALVGDGFQIGFRRLRPGFRFRFVKK</sequence>